<evidence type="ECO:0000259" key="2">
    <source>
        <dbReference type="PROSITE" id="PS50040"/>
    </source>
</evidence>
<evidence type="ECO:0000313" key="4">
    <source>
        <dbReference type="Proteomes" id="UP000558688"/>
    </source>
</evidence>
<dbReference type="InterPro" id="IPR001662">
    <property type="entry name" value="EF1B_G_C"/>
</dbReference>
<dbReference type="AlphaFoldDB" id="A0A8H4ZIF0"/>
<evidence type="ECO:0000256" key="1">
    <source>
        <dbReference type="PROSITE-ProRule" id="PRU00519"/>
    </source>
</evidence>
<protein>
    <recommendedName>
        <fullName evidence="2">EF-1-gamma C-terminal domain-containing protein</fullName>
    </recommendedName>
</protein>
<dbReference type="Proteomes" id="UP000558688">
    <property type="component" value="Unassembled WGS sequence"/>
</dbReference>
<dbReference type="InterPro" id="IPR036433">
    <property type="entry name" value="EF1B_G_C_sf"/>
</dbReference>
<dbReference type="EMBL" id="JAAFOW010003862">
    <property type="protein sequence ID" value="KAF5246330.1"/>
    <property type="molecule type" value="Genomic_DNA"/>
</dbReference>
<sequence>PDWESYNFEKLDPTNPEHRQFVEDAWGWEKPITVNGKEYKLADGKVFK</sequence>
<accession>A0A8H4ZIF0</accession>
<dbReference type="SUPFAM" id="SSF89942">
    <property type="entry name" value="eEF1-gamma domain"/>
    <property type="match status" value="1"/>
</dbReference>
<name>A0A8H4ZIF0_FUSOX</name>
<comment type="caution">
    <text evidence="3">The sequence shown here is derived from an EMBL/GenBank/DDBJ whole genome shotgun (WGS) entry which is preliminary data.</text>
</comment>
<gene>
    <name evidence="3" type="ORF">FOXYS1_15169</name>
</gene>
<dbReference type="PROSITE" id="PS50040">
    <property type="entry name" value="EF1G_C"/>
    <property type="match status" value="1"/>
</dbReference>
<dbReference type="GO" id="GO:0003746">
    <property type="term" value="F:translation elongation factor activity"/>
    <property type="evidence" value="ECO:0007669"/>
    <property type="project" value="UniProtKB-UniRule"/>
</dbReference>
<keyword evidence="1" id="KW-0251">Elongation factor</keyword>
<dbReference type="Gene3D" id="3.30.70.1010">
    <property type="entry name" value="Translation elongation factor EF1B, gamma chain, conserved domain"/>
    <property type="match status" value="1"/>
</dbReference>
<evidence type="ECO:0000313" key="3">
    <source>
        <dbReference type="EMBL" id="KAF5246330.1"/>
    </source>
</evidence>
<keyword evidence="1" id="KW-0648">Protein biosynthesis</keyword>
<feature type="domain" description="EF-1-gamma C-terminal" evidence="2">
    <location>
        <begin position="1"/>
        <end position="48"/>
    </location>
</feature>
<proteinExistence type="predicted"/>
<organism evidence="3 4">
    <name type="scientific">Fusarium oxysporum</name>
    <name type="common">Fusarium vascular wilt</name>
    <dbReference type="NCBI Taxonomy" id="5507"/>
    <lineage>
        <taxon>Eukaryota</taxon>
        <taxon>Fungi</taxon>
        <taxon>Dikarya</taxon>
        <taxon>Ascomycota</taxon>
        <taxon>Pezizomycotina</taxon>
        <taxon>Sordariomycetes</taxon>
        <taxon>Hypocreomycetidae</taxon>
        <taxon>Hypocreales</taxon>
        <taxon>Nectriaceae</taxon>
        <taxon>Fusarium</taxon>
        <taxon>Fusarium oxysporum species complex</taxon>
    </lineage>
</organism>
<feature type="non-terminal residue" evidence="3">
    <location>
        <position position="1"/>
    </location>
</feature>
<reference evidence="3" key="1">
    <citation type="submission" date="2020-02" db="EMBL/GenBank/DDBJ databases">
        <title>Identification and distribution of gene clusters putatively required for synthesis of sphingolipid metabolism inhibitors in phylogenetically diverse species of the filamentous fungus Fusarium.</title>
        <authorList>
            <person name="Kim H.-S."/>
            <person name="Busman M."/>
            <person name="Brown D.W."/>
            <person name="Divon H."/>
            <person name="Uhlig S."/>
            <person name="Proctor R.H."/>
        </authorList>
    </citation>
    <scope>NUCLEOTIDE SEQUENCE [LARGE SCALE GENOMIC DNA]</scope>
    <source>
        <strain evidence="3">NRRL 39464</strain>
    </source>
</reference>